<sequence length="2273" mass="247503">MPYGLDSIHVSVGAGDSAIHLLVQHLPAGGKPVVKRACLIDGGIASAARQDLKPTIEDIYSKYDLPDHKSASPYMRFDSVVITHWDDDHYAGIRQLIWYDFDDQLQELIGSGKTVTEAYKELEKKQSRLFRYTGSGKDTGHLTTLYAPYWDETAKYIIHEGAPDPKKSRAEPDKPVQFEEVDGKFRFLFENTTNPGEKALINKLCNLCYKPEEMIAANFMDNTRIDGDYKAIKSVGALIDKIKGKGTGPVGVYCVSSKGHVIGSDKIFIRQLLRDPVDKGVHVFLSDYQGGEKKNILSVGAIVLWSEPTPKVTHYFGGDSWYKVEDAIANWLGTSVTNIKLSHHGAVTSTPIQFLDKVSPENIIISAGNKHAHPSWGTLLYLNAWLMAKKKSARSLYATCYPEYADLEIPGPKPNSSLRDLKYGYVDYFTGTDDKPVEWADFWKAMDALYASLDGISGLRAQARDWWKNLDEDYKKLDTNKKLWVIDQVQKAWEHNLSSMGRRETEGFVSHVRVRSLLDAADAVKDTVEVLYVNDPNNFKYSSAGKPGTSSPASRLATAITGGLKNLNANIGMDRIVKKKSPLVYAGTSRQTEQHYPMTPPTNNPGHGAPFQSDAAGDPARGEPPSGGSGGGGSLPDNPGHGGTSPHDPGASAADGYWMGSVPEPGVELISDERLRAFIVGLHYGKFGVVKKPTADSQTPFIDKEQWNCWFGDVLSTSSAMLLTVDAEAKPSGFLFRMKLPGGSVLVFNTHAVSKALDLDPSTAPKIGLSTTGTMIFGLQEEPPSGQARRDVTQSKLSEMLAYIKMERMLDTPLVQLLGRDMTLTLSVGGGSRNAIWFQPAFGYRVTQRLQWAFDAASLNRALNEYGVKIELRDSVIVTTRDTIWRPGPVMLSSGRLSLQAAVQNSDPSLSLICSIGFGEDGFTIGISAINSVWDVFVKWLGSALAGVDLGPVASALKEIDLIGKTLIPRRLSVSLGRAGGKIAVRDWSVHVETSIKSVPILLSYWGGNRRLQGRIWLTSDEEKRLLLPTWEKSDLLQPLTENPKRSLKLSDIGDINEDNIPSGVPNTITSAAVSINLSTKVIELSTTLACDPPAPGQDIPPLSLDTVDLQVSYSNKDKLSVSLFVSAALGQGDQLGSSASDESVSQGETETNDETADDGGDRARINGLIEYDGRNESWRLRAEIRALNFGSLYQLLDPSAQDDVAAVLGRFEVGRLDLEYQYGKKGKGTSFKLSGALLLGPLALSMQYMYNASGWSLKADLGSKDLPRDLTLGDIIDDLTDNYGSDAEELPSFICKLPITKGSGDSIISLSCVRLSKKDGEVATAMADRGETYILFQATVSLGSIQIRFAHYRDLSVRSKDPPKRVFKISMGHIPPVAIATLGELPQPFDEIAYVWVQDKKAQQQKRSAAGLTEEEVGRINRGIPGADQPTEEFLLYRDTRKPGLKKPTDVVVPAGSHFLVVMSSANTRRAILDYTFGREKKKKDADEVYQRAEPGGGGKKGNSAMAACKKVAGAISISNIGLRFKNNTLSVLLDASFLLGPIGFTFIEAALNIDLSKKTIREISLDDISFGLSGLAIAFDQPPVRLGGVFVHRRADDIEYYAGGIVIGLEPYQLVASGMYGKVKKPTEFETAFVFAKLEGPLITLEFAEISGITGGFGYNNEIKPPSIDTVREFPFIRKKDAGGSLLDYLGELVTVDGKGFFTVRSGAMWLAAGLKVSALSMLDIDAVFVVSWGAQLAMGIYGVAVANIPDTKGSRTFAHVELGILASVDFGAGVFKVEMQLAPSSYIFDPSCRLTGGFALYYWFNDSVPERSGEWVMTIGGYHRAFKRPGYYPNPPRLGIYWRVGSTISIEGEAYFAVTPKSCMAGGRLAATLSAGPLRAWFSAWADFLINYMPFDFVGQVGVSIGVSCKVDLLITSFTVSIEVGASLDLMGPPLRGVVKVDLWVVSFSIKFGPGAKAGDPPSLDGLYEMVIQSGRPESIVESVLAAAAPASRGGKTKKPHVFTCRGGMVNDGRQASKDPPEERPAWAVKANEFAFAIDVVFALTYAKVKRPKEFGEDPNVPEWESEPQPPLYAKPMEMGKSLYSELIVDIVPIKSKLEAYQDRLSDKKWNITEIIKEVPSALWGKYDPSEDPRRTKKNDIKSLLSGSKGTLPKLMGLVIKPPKPNLALDRIGKFDAIQAMQLAVFTDAETPKFAGFDAGDPGLLPGGKTSYDEVRKIWRETPETPRQDILGLLAKGLGWKSAGMTAATPRRTVSGLGSLYMACPQISVQ</sequence>
<accession>A0A1W2TBN0</accession>
<organism evidence="3">
    <name type="scientific">Rosellinia necatrix</name>
    <name type="common">White root-rot fungus</name>
    <dbReference type="NCBI Taxonomy" id="77044"/>
    <lineage>
        <taxon>Eukaryota</taxon>
        <taxon>Fungi</taxon>
        <taxon>Dikarya</taxon>
        <taxon>Ascomycota</taxon>
        <taxon>Pezizomycotina</taxon>
        <taxon>Sordariomycetes</taxon>
        <taxon>Xylariomycetidae</taxon>
        <taxon>Xylariales</taxon>
        <taxon>Xylariaceae</taxon>
        <taxon>Rosellinia</taxon>
    </lineage>
</organism>
<dbReference type="Gene3D" id="3.60.15.10">
    <property type="entry name" value="Ribonuclease Z/Hydroxyacylglutathione hydrolase-like"/>
    <property type="match status" value="1"/>
</dbReference>
<keyword evidence="4" id="KW-1185">Reference proteome</keyword>
<dbReference type="OrthoDB" id="5352492at2759"/>
<dbReference type="InterPro" id="IPR046538">
    <property type="entry name" value="DUF6603"/>
</dbReference>
<feature type="region of interest" description="Disordered" evidence="1">
    <location>
        <begin position="2000"/>
        <end position="2025"/>
    </location>
</feature>
<proteinExistence type="predicted"/>
<feature type="domain" description="DUF6603" evidence="2">
    <location>
        <begin position="1511"/>
        <end position="2039"/>
    </location>
</feature>
<feature type="compositionally biased region" description="Gly residues" evidence="1">
    <location>
        <begin position="625"/>
        <end position="634"/>
    </location>
</feature>
<dbReference type="InterPro" id="IPR052159">
    <property type="entry name" value="Competence_DNA_uptake"/>
</dbReference>
<dbReference type="STRING" id="77044.A0A1W2TBN0"/>
<dbReference type="Pfam" id="PF20248">
    <property type="entry name" value="DUF6603"/>
    <property type="match status" value="1"/>
</dbReference>
<evidence type="ECO:0000313" key="3">
    <source>
        <dbReference type="EMBL" id="GAP85316.1"/>
    </source>
</evidence>
<reference evidence="3" key="1">
    <citation type="submission" date="2016-03" db="EMBL/GenBank/DDBJ databases">
        <title>Draft genome sequence of Rosellinia necatrix.</title>
        <authorList>
            <person name="Kanematsu S."/>
        </authorList>
    </citation>
    <scope>NUCLEOTIDE SEQUENCE [LARGE SCALE GENOMIC DNA]</scope>
    <source>
        <strain evidence="3">W97</strain>
    </source>
</reference>
<protein>
    <submittedName>
        <fullName evidence="3">Putative transcriptional activator srcap-like protein</fullName>
    </submittedName>
</protein>
<dbReference type="PANTHER" id="PTHR30619:SF1">
    <property type="entry name" value="RECOMBINATION PROTEIN 2"/>
    <property type="match status" value="1"/>
</dbReference>
<feature type="region of interest" description="Disordered" evidence="1">
    <location>
        <begin position="1136"/>
        <end position="1163"/>
    </location>
</feature>
<feature type="region of interest" description="Disordered" evidence="1">
    <location>
        <begin position="587"/>
        <end position="658"/>
    </location>
</feature>
<evidence type="ECO:0000256" key="1">
    <source>
        <dbReference type="SAM" id="MobiDB-lite"/>
    </source>
</evidence>
<feature type="compositionally biased region" description="Polar residues" evidence="1">
    <location>
        <begin position="1136"/>
        <end position="1150"/>
    </location>
</feature>
<dbReference type="InterPro" id="IPR036866">
    <property type="entry name" value="RibonucZ/Hydroxyglut_hydro"/>
</dbReference>
<name>A0A1W2TBN0_ROSNE</name>
<dbReference type="OMA" id="PFDEMYL"/>
<evidence type="ECO:0000259" key="2">
    <source>
        <dbReference type="Pfam" id="PF20248"/>
    </source>
</evidence>
<dbReference type="Proteomes" id="UP000054516">
    <property type="component" value="Unassembled WGS sequence"/>
</dbReference>
<dbReference type="EMBL" id="DF977455">
    <property type="protein sequence ID" value="GAP85316.1"/>
    <property type="molecule type" value="Genomic_DNA"/>
</dbReference>
<dbReference type="SUPFAM" id="SSF56281">
    <property type="entry name" value="Metallo-hydrolase/oxidoreductase"/>
    <property type="match status" value="1"/>
</dbReference>
<gene>
    <name evidence="3" type="ORF">SAMD00023353_1002050</name>
</gene>
<dbReference type="PANTHER" id="PTHR30619">
    <property type="entry name" value="DNA INTERNALIZATION/COMPETENCE PROTEIN COMEC/REC2"/>
    <property type="match status" value="1"/>
</dbReference>
<evidence type="ECO:0000313" key="4">
    <source>
        <dbReference type="Proteomes" id="UP000054516"/>
    </source>
</evidence>